<dbReference type="AlphaFoldDB" id="G0NBE0"/>
<reference evidence="2" key="1">
    <citation type="submission" date="2011-07" db="EMBL/GenBank/DDBJ databases">
        <authorList>
            <consortium name="Caenorhabditis brenneri Sequencing and Analysis Consortium"/>
            <person name="Wilson R.K."/>
        </authorList>
    </citation>
    <scope>NUCLEOTIDE SEQUENCE [LARGE SCALE GENOMIC DNA]</scope>
    <source>
        <strain evidence="2">PB2801</strain>
    </source>
</reference>
<dbReference type="InParanoid" id="G0NBE0"/>
<dbReference type="HOGENOM" id="CLU_040220_0_1_1"/>
<keyword evidence="2" id="KW-1185">Reference proteome</keyword>
<evidence type="ECO:0000313" key="1">
    <source>
        <dbReference type="EMBL" id="EGT57023.1"/>
    </source>
</evidence>
<dbReference type="FunCoup" id="G0NBE0">
    <property type="interactions" value="5"/>
</dbReference>
<dbReference type="OrthoDB" id="5910296at2759"/>
<accession>G0NBE0</accession>
<gene>
    <name evidence="1" type="ORF">CAEBREN_04336</name>
</gene>
<evidence type="ECO:0000313" key="2">
    <source>
        <dbReference type="Proteomes" id="UP000008068"/>
    </source>
</evidence>
<evidence type="ECO:0008006" key="3">
    <source>
        <dbReference type="Google" id="ProtNLM"/>
    </source>
</evidence>
<name>G0NBE0_CAEBE</name>
<organism evidence="2">
    <name type="scientific">Caenorhabditis brenneri</name>
    <name type="common">Nematode worm</name>
    <dbReference type="NCBI Taxonomy" id="135651"/>
    <lineage>
        <taxon>Eukaryota</taxon>
        <taxon>Metazoa</taxon>
        <taxon>Ecdysozoa</taxon>
        <taxon>Nematoda</taxon>
        <taxon>Chromadorea</taxon>
        <taxon>Rhabditida</taxon>
        <taxon>Rhabditina</taxon>
        <taxon>Rhabditomorpha</taxon>
        <taxon>Rhabditoidea</taxon>
        <taxon>Rhabditidae</taxon>
        <taxon>Peloderinae</taxon>
        <taxon>Caenorhabditis</taxon>
    </lineage>
</organism>
<dbReference type="PANTHER" id="PTHR21503:SF8">
    <property type="entry name" value="F-BOX ASSOCIATED DOMAIN-CONTAINING PROTEIN-RELATED"/>
    <property type="match status" value="1"/>
</dbReference>
<dbReference type="Proteomes" id="UP000008068">
    <property type="component" value="Unassembled WGS sequence"/>
</dbReference>
<dbReference type="PANTHER" id="PTHR21503">
    <property type="entry name" value="F-BOX-CONTAINING HYPOTHETICAL PROTEIN C.ELEGANS"/>
    <property type="match status" value="1"/>
</dbReference>
<dbReference type="EMBL" id="GL379858">
    <property type="protein sequence ID" value="EGT57023.1"/>
    <property type="molecule type" value="Genomic_DNA"/>
</dbReference>
<proteinExistence type="predicted"/>
<protein>
    <recommendedName>
        <fullName evidence="3">F-box domain-containing protein</fullName>
    </recommendedName>
</protein>
<sequence length="314" mass="37075">MKLLKFPFLVQNRIIKTMSVTETVILSFCSAKTKRIIKNSRWIVSFVRFRLEKQQVLIDLFYNKTHVETLMLVFKHVNQFSENTETVHLKNIELELRFVKLDWKLPADEYFPELDFDVIQVLDECSNGFRIELYKHLLDLFQTTPRVPIIWFGSKFRELERVVVETTLKGQPMENSKLSLARNLVIEKTQDQVNFIKHFKGQVGSFKKCECDISFIIEIIELWISNKAFQSLDYLSMTTDNFLAWNENDVVQAIETHPWNPMKRPQNYGKSYEILHWNISPLECAYFRDVTSETDGKLASFSILSSSFQFVVWN</sequence>